<accession>A0A656Q9L5</accession>
<proteinExistence type="predicted"/>
<name>A0A656Q9L5_9BURK</name>
<evidence type="ECO:0000313" key="2">
    <source>
        <dbReference type="Proteomes" id="UP000027451"/>
    </source>
</evidence>
<dbReference type="EMBL" id="JFHD01000045">
    <property type="protein sequence ID" value="KDR25611.1"/>
    <property type="molecule type" value="Genomic_DNA"/>
</dbReference>
<dbReference type="RefSeq" id="WP_033536773.1">
    <property type="nucleotide sequence ID" value="NZ_JFHD01000045.1"/>
</dbReference>
<sequence>MYTSSIGNQAYTIAVWMFADWLSRNPLMAGTPPQHSPPTWTTEQWAHAATLEDALRLFGADEDSVELRSINTATPTEVRRWVREDERDLCRADDGVLRRFPDQLLQILLMGRGEVELDAAGAMADAVDLFRNVTQCS</sequence>
<dbReference type="OrthoDB" id="9971721at2"/>
<organism evidence="1 2">
    <name type="scientific">Caballeronia zhejiangensis</name>
    <dbReference type="NCBI Taxonomy" id="871203"/>
    <lineage>
        <taxon>Bacteria</taxon>
        <taxon>Pseudomonadati</taxon>
        <taxon>Pseudomonadota</taxon>
        <taxon>Betaproteobacteria</taxon>
        <taxon>Burkholderiales</taxon>
        <taxon>Burkholderiaceae</taxon>
        <taxon>Caballeronia</taxon>
    </lineage>
</organism>
<gene>
    <name evidence="1" type="ORF">BG60_27745</name>
</gene>
<comment type="caution">
    <text evidence="1">The sequence shown here is derived from an EMBL/GenBank/DDBJ whole genome shotgun (WGS) entry which is preliminary data.</text>
</comment>
<keyword evidence="2" id="KW-1185">Reference proteome</keyword>
<protein>
    <submittedName>
        <fullName evidence="1">Uncharacterized protein</fullName>
    </submittedName>
</protein>
<dbReference type="Proteomes" id="UP000027451">
    <property type="component" value="Unassembled WGS sequence"/>
</dbReference>
<evidence type="ECO:0000313" key="1">
    <source>
        <dbReference type="EMBL" id="KDR25611.1"/>
    </source>
</evidence>
<reference evidence="1 2" key="1">
    <citation type="submission" date="2014-03" db="EMBL/GenBank/DDBJ databases">
        <title>Draft Genome Sequences of Four Burkholderia Strains.</title>
        <authorList>
            <person name="Liu X.Y."/>
            <person name="Li C.X."/>
            <person name="Xu J.H."/>
        </authorList>
    </citation>
    <scope>NUCLEOTIDE SEQUENCE [LARGE SCALE GENOMIC DNA]</scope>
    <source>
        <strain evidence="1 2">OP-1</strain>
    </source>
</reference>
<dbReference type="AlphaFoldDB" id="A0A656Q9L5"/>